<keyword evidence="1" id="KW-0472">Membrane</keyword>
<comment type="caution">
    <text evidence="2">The sequence shown here is derived from an EMBL/GenBank/DDBJ whole genome shotgun (WGS) entry which is preliminary data.</text>
</comment>
<feature type="transmembrane region" description="Helical" evidence="1">
    <location>
        <begin position="12"/>
        <end position="33"/>
    </location>
</feature>
<feature type="non-terminal residue" evidence="2">
    <location>
        <position position="52"/>
    </location>
</feature>
<organism evidence="2 3">
    <name type="scientific">Papaver nudicaule</name>
    <name type="common">Iceland poppy</name>
    <dbReference type="NCBI Taxonomy" id="74823"/>
    <lineage>
        <taxon>Eukaryota</taxon>
        <taxon>Viridiplantae</taxon>
        <taxon>Streptophyta</taxon>
        <taxon>Embryophyta</taxon>
        <taxon>Tracheophyta</taxon>
        <taxon>Spermatophyta</taxon>
        <taxon>Magnoliopsida</taxon>
        <taxon>Ranunculales</taxon>
        <taxon>Papaveraceae</taxon>
        <taxon>Papaveroideae</taxon>
        <taxon>Papaver</taxon>
    </lineage>
</organism>
<proteinExistence type="predicted"/>
<evidence type="ECO:0000256" key="1">
    <source>
        <dbReference type="SAM" id="Phobius"/>
    </source>
</evidence>
<name>A0AA41VLR8_PAPNU</name>
<accession>A0AA41VLR8</accession>
<keyword evidence="1" id="KW-0812">Transmembrane</keyword>
<reference evidence="2" key="1">
    <citation type="submission" date="2022-03" db="EMBL/GenBank/DDBJ databases">
        <title>A functionally conserved STORR gene fusion in Papaver species that diverged 16.8 million years ago.</title>
        <authorList>
            <person name="Catania T."/>
        </authorList>
    </citation>
    <scope>NUCLEOTIDE SEQUENCE</scope>
    <source>
        <strain evidence="2">S-191538</strain>
    </source>
</reference>
<keyword evidence="3" id="KW-1185">Reference proteome</keyword>
<evidence type="ECO:0000313" key="3">
    <source>
        <dbReference type="Proteomes" id="UP001177140"/>
    </source>
</evidence>
<evidence type="ECO:0000313" key="2">
    <source>
        <dbReference type="EMBL" id="MCL7043418.1"/>
    </source>
</evidence>
<dbReference type="Proteomes" id="UP001177140">
    <property type="component" value="Unassembled WGS sequence"/>
</dbReference>
<keyword evidence="1" id="KW-1133">Transmembrane helix</keyword>
<dbReference type="AlphaFoldDB" id="A0AA41VLR8"/>
<protein>
    <submittedName>
        <fullName evidence="2">Uncharacterized protein</fullName>
    </submittedName>
</protein>
<dbReference type="EMBL" id="JAJJMA010246418">
    <property type="protein sequence ID" value="MCL7043418.1"/>
    <property type="molecule type" value="Genomic_DNA"/>
</dbReference>
<gene>
    <name evidence="2" type="ORF">MKW94_028126</name>
</gene>
<sequence length="52" mass="5570">DVIKAMEKDGDARGSSVVLIIQAFFVIIITMPLGTSKERKGKGGNLDLLIIP</sequence>
<feature type="non-terminal residue" evidence="2">
    <location>
        <position position="1"/>
    </location>
</feature>